<dbReference type="AlphaFoldDB" id="B0RA19"/>
<organism evidence="1 2">
    <name type="scientific">Halobacterium salinarum (strain ATCC 29341 / DSM 671 / R1)</name>
    <dbReference type="NCBI Taxonomy" id="478009"/>
    <lineage>
        <taxon>Archaea</taxon>
        <taxon>Methanobacteriati</taxon>
        <taxon>Methanobacteriota</taxon>
        <taxon>Stenosarchaea group</taxon>
        <taxon>Halobacteria</taxon>
        <taxon>Halobacteriales</taxon>
        <taxon>Halobacteriaceae</taxon>
        <taxon>Halobacterium</taxon>
        <taxon>Halobacterium salinarum NRC-34001</taxon>
    </lineage>
</organism>
<protein>
    <submittedName>
        <fullName evidence="1">Uncharacterized protein</fullName>
    </submittedName>
</protein>
<dbReference type="EMBL" id="AM774418">
    <property type="protein sequence ID" value="CAP15614.1"/>
    <property type="molecule type" value="Genomic_DNA"/>
</dbReference>
<dbReference type="HOGENOM" id="CLU_2230327_0_0_2"/>
<keyword evidence="1" id="KW-0614">Plasmid</keyword>
<dbReference type="KEGG" id="hsl:OE_5295F"/>
<proteinExistence type="predicted"/>
<reference evidence="1 2" key="1">
    <citation type="journal article" date="2008" name="Genomics">
        <title>Evolution in the laboratory: the genome of Halobacterium salinarum strain R1 compared to that of strain NRC-1.</title>
        <authorList>
            <person name="Pfeiffer F."/>
            <person name="Schuster S.C."/>
            <person name="Broicher A."/>
            <person name="Falb M."/>
            <person name="Palm P."/>
            <person name="Rodewald K."/>
            <person name="Ruepp A."/>
            <person name="Soppa J."/>
            <person name="Tittor J."/>
            <person name="Oesterhelt D."/>
        </authorList>
    </citation>
    <scope>NUCLEOTIDE SEQUENCE [LARGE SCALE GENOMIC DNA]</scope>
    <source>
        <strain evidence="2">ATCC 29341 / DSM 671 / R1</strain>
        <plasmid evidence="2">Plasmid PHS3</plasmid>
    </source>
</reference>
<dbReference type="Proteomes" id="UP000001321">
    <property type="component" value="Plasmid PHS3"/>
</dbReference>
<gene>
    <name evidence="1" type="ordered locus">OE_5295F</name>
</gene>
<sequence length="105" mass="11475">MTQADTGTNGNIGIKIDNQTAETVDVNVQVTENDDVIDKLDVSIGGESIESVDTAISSVGTYDLEVTTARRSKTFTHAVEQRAIENELQIIVTINSKIMRSYIQE</sequence>
<evidence type="ECO:0000313" key="1">
    <source>
        <dbReference type="EMBL" id="CAP15614.1"/>
    </source>
</evidence>
<geneLocation type="plasmid" evidence="1 2">
    <name>PHS3</name>
</geneLocation>
<evidence type="ECO:0000313" key="2">
    <source>
        <dbReference type="Proteomes" id="UP000001321"/>
    </source>
</evidence>
<name>B0RA19_HALS3</name>
<accession>B0RA19</accession>
<dbReference type="EnsemblBacteria" id="CAP15614">
    <property type="protein sequence ID" value="CAP15614"/>
    <property type="gene ID" value="OE_5295F"/>
</dbReference>